<keyword evidence="1" id="KW-1133">Transmembrane helix</keyword>
<evidence type="ECO:0000313" key="2">
    <source>
        <dbReference type="EMBL" id="WQQ24728.1"/>
    </source>
</evidence>
<gene>
    <name evidence="2" type="ORF">SHK19_12200</name>
</gene>
<feature type="transmembrane region" description="Helical" evidence="1">
    <location>
        <begin position="266"/>
        <end position="290"/>
    </location>
</feature>
<dbReference type="RefSeq" id="WP_322936363.1">
    <property type="nucleotide sequence ID" value="NZ_CP141059.1"/>
</dbReference>
<accession>A0ABZ0ZLZ1</accession>
<evidence type="ECO:0000313" key="3">
    <source>
        <dbReference type="Proteomes" id="UP001327225"/>
    </source>
</evidence>
<evidence type="ECO:0000256" key="1">
    <source>
        <dbReference type="SAM" id="Phobius"/>
    </source>
</evidence>
<dbReference type="Proteomes" id="UP001327225">
    <property type="component" value="Chromosome"/>
</dbReference>
<feature type="transmembrane region" description="Helical" evidence="1">
    <location>
        <begin position="20"/>
        <end position="40"/>
    </location>
</feature>
<keyword evidence="3" id="KW-1185">Reference proteome</keyword>
<protein>
    <recommendedName>
        <fullName evidence="4">DUF998 domain-containing protein</fullName>
    </recommendedName>
</protein>
<feature type="transmembrane region" description="Helical" evidence="1">
    <location>
        <begin position="184"/>
        <end position="206"/>
    </location>
</feature>
<feature type="transmembrane region" description="Helical" evidence="1">
    <location>
        <begin position="114"/>
        <end position="132"/>
    </location>
</feature>
<name>A0ABZ0ZLZ1_9ACTN</name>
<evidence type="ECO:0008006" key="4">
    <source>
        <dbReference type="Google" id="ProtNLM"/>
    </source>
</evidence>
<dbReference type="EMBL" id="CP141059">
    <property type="protein sequence ID" value="WQQ24728.1"/>
    <property type="molecule type" value="Genomic_DNA"/>
</dbReference>
<sequence length="337" mass="34949">MTALVDPAATRPRAVDTAPWAAAVWAVVFLALSSLALVGRTPHPWSPEEASPLGALNAEQMSWTLAVTAALVLGGQGIACLARTPVTVRIAGWALVGLGTLVAVAISDVRALAFLGYLPMTLLALIGVGPAAGRVDAGLFVDSAAAVGHAVGGVAIAVTGYVALARARSLDGGGRTRRKRWVRWGPSAVAVSVVVPLLYAVTRIAWALDIPLGIRRSMLDDLGSGRYAGLGLALFAVAGAWLTSGLQARWGEVFWSWLPRVGARPVPLALALVPGLFVAGAVLSAGLSFWRLVLVGGLAEVPGARSDWAAWAPELLWPVWGVALALACLAYLERRTT</sequence>
<feature type="transmembrane region" description="Helical" evidence="1">
    <location>
        <begin position="226"/>
        <end position="246"/>
    </location>
</feature>
<reference evidence="3" key="1">
    <citation type="submission" date="2023-12" db="EMBL/GenBank/DDBJ databases">
        <title>Novel species in genus Nocardioides.</title>
        <authorList>
            <person name="Zhou H."/>
        </authorList>
    </citation>
    <scope>NUCLEOTIDE SEQUENCE [LARGE SCALE GENOMIC DNA]</scope>
    <source>
        <strain evidence="3">HM61</strain>
    </source>
</reference>
<proteinExistence type="predicted"/>
<organism evidence="2 3">
    <name type="scientific">Nocardioides bizhenqiangii</name>
    <dbReference type="NCBI Taxonomy" id="3095076"/>
    <lineage>
        <taxon>Bacteria</taxon>
        <taxon>Bacillati</taxon>
        <taxon>Actinomycetota</taxon>
        <taxon>Actinomycetes</taxon>
        <taxon>Propionibacteriales</taxon>
        <taxon>Nocardioidaceae</taxon>
        <taxon>Nocardioides</taxon>
    </lineage>
</organism>
<keyword evidence="1" id="KW-0472">Membrane</keyword>
<feature type="transmembrane region" description="Helical" evidence="1">
    <location>
        <begin position="144"/>
        <end position="164"/>
    </location>
</feature>
<feature type="transmembrane region" description="Helical" evidence="1">
    <location>
        <begin position="61"/>
        <end position="84"/>
    </location>
</feature>
<feature type="transmembrane region" description="Helical" evidence="1">
    <location>
        <begin position="310"/>
        <end position="332"/>
    </location>
</feature>
<keyword evidence="1" id="KW-0812">Transmembrane</keyword>